<reference evidence="2 3" key="1">
    <citation type="journal article" date="2016" name="Nat. Commun.">
        <title>Thousands of microbial genomes shed light on interconnected biogeochemical processes in an aquifer system.</title>
        <authorList>
            <person name="Anantharaman K."/>
            <person name="Brown C.T."/>
            <person name="Hug L.A."/>
            <person name="Sharon I."/>
            <person name="Castelle C.J."/>
            <person name="Probst A.J."/>
            <person name="Thomas B.C."/>
            <person name="Singh A."/>
            <person name="Wilkins M.J."/>
            <person name="Karaoz U."/>
            <person name="Brodie E.L."/>
            <person name="Williams K.H."/>
            <person name="Hubbard S.S."/>
            <person name="Banfield J.F."/>
        </authorList>
    </citation>
    <scope>NUCLEOTIDE SEQUENCE [LARGE SCALE GENOMIC DNA]</scope>
</reference>
<accession>A0A1G2C5D8</accession>
<dbReference type="Proteomes" id="UP000176648">
    <property type="component" value="Unassembled WGS sequence"/>
</dbReference>
<dbReference type="Pfam" id="PF13274">
    <property type="entry name" value="SocA_Panacea"/>
    <property type="match status" value="1"/>
</dbReference>
<comment type="caution">
    <text evidence="2">The sequence shown here is derived from an EMBL/GenBank/DDBJ whole genome shotgun (WGS) entry which is preliminary data.</text>
</comment>
<proteinExistence type="predicted"/>
<feature type="domain" description="Antitoxin SocA-like Panacea" evidence="1">
    <location>
        <begin position="35"/>
        <end position="145"/>
    </location>
</feature>
<dbReference type="InterPro" id="IPR025272">
    <property type="entry name" value="SocA_Panacea"/>
</dbReference>
<dbReference type="EMBL" id="MHKU01000026">
    <property type="protein sequence ID" value="OGY96642.1"/>
    <property type="molecule type" value="Genomic_DNA"/>
</dbReference>
<organism evidence="2 3">
    <name type="scientific">Candidatus Liptonbacteria bacterium GWB1_49_6</name>
    <dbReference type="NCBI Taxonomy" id="1798644"/>
    <lineage>
        <taxon>Bacteria</taxon>
        <taxon>Candidatus Liptoniibacteriota</taxon>
    </lineage>
</organism>
<sequence length="166" mass="19423">MVEIARPKLDERSYKNAVLYFIKYCNNKYLHATKLNKLLYYLDFVYFRDHKKSVTGDVYIHQGYGPVPSRVDEILAGLKNEGAIDTEAVSNNDAEMINFSLKDDSKFDETVFSSDQKKLLKQICDEFGNWPTEKIVAQTHLEAPWFYSKPYEVVDYAYARDIDFFK</sequence>
<protein>
    <recommendedName>
        <fullName evidence="1">Antitoxin SocA-like Panacea domain-containing protein</fullName>
    </recommendedName>
</protein>
<dbReference type="AlphaFoldDB" id="A0A1G2C5D8"/>
<evidence type="ECO:0000259" key="1">
    <source>
        <dbReference type="Pfam" id="PF13274"/>
    </source>
</evidence>
<evidence type="ECO:0000313" key="3">
    <source>
        <dbReference type="Proteomes" id="UP000176648"/>
    </source>
</evidence>
<evidence type="ECO:0000313" key="2">
    <source>
        <dbReference type="EMBL" id="OGY96642.1"/>
    </source>
</evidence>
<name>A0A1G2C5D8_9BACT</name>
<gene>
    <name evidence="2" type="ORF">A2122_00400</name>
</gene>
<dbReference type="STRING" id="1798644.A2122_00400"/>